<protein>
    <submittedName>
        <fullName evidence="2">Uncharacterized protein</fullName>
    </submittedName>
</protein>
<gene>
    <name evidence="2" type="ORF">Pan14r_36330</name>
</gene>
<organism evidence="2 3">
    <name type="scientific">Crateriforma conspicua</name>
    <dbReference type="NCBI Taxonomy" id="2527996"/>
    <lineage>
        <taxon>Bacteria</taxon>
        <taxon>Pseudomonadati</taxon>
        <taxon>Planctomycetota</taxon>
        <taxon>Planctomycetia</taxon>
        <taxon>Planctomycetales</taxon>
        <taxon>Planctomycetaceae</taxon>
        <taxon>Crateriforma</taxon>
    </lineage>
</organism>
<dbReference type="AlphaFoldDB" id="A0A5C5Y926"/>
<feature type="region of interest" description="Disordered" evidence="1">
    <location>
        <begin position="1"/>
        <end position="24"/>
    </location>
</feature>
<comment type="caution">
    <text evidence="2">The sequence shown here is derived from an EMBL/GenBank/DDBJ whole genome shotgun (WGS) entry which is preliminary data.</text>
</comment>
<dbReference type="RefSeq" id="WP_145303853.1">
    <property type="nucleotide sequence ID" value="NZ_CP036319.1"/>
</dbReference>
<dbReference type="OrthoDB" id="272328at2"/>
<proteinExistence type="predicted"/>
<accession>A0A5C5Y926</accession>
<reference evidence="2 3" key="1">
    <citation type="submission" date="2019-02" db="EMBL/GenBank/DDBJ databases">
        <title>Deep-cultivation of Planctomycetes and their phenomic and genomic characterization uncovers novel biology.</title>
        <authorList>
            <person name="Wiegand S."/>
            <person name="Jogler M."/>
            <person name="Boedeker C."/>
            <person name="Pinto D."/>
            <person name="Vollmers J."/>
            <person name="Rivas-Marin E."/>
            <person name="Kohn T."/>
            <person name="Peeters S.H."/>
            <person name="Heuer A."/>
            <person name="Rast P."/>
            <person name="Oberbeckmann S."/>
            <person name="Bunk B."/>
            <person name="Jeske O."/>
            <person name="Meyerdierks A."/>
            <person name="Storesund J.E."/>
            <person name="Kallscheuer N."/>
            <person name="Luecker S."/>
            <person name="Lage O.M."/>
            <person name="Pohl T."/>
            <person name="Merkel B.J."/>
            <person name="Hornburger P."/>
            <person name="Mueller R.-W."/>
            <person name="Bruemmer F."/>
            <person name="Labrenz M."/>
            <person name="Spormann A.M."/>
            <person name="Op Den Camp H."/>
            <person name="Overmann J."/>
            <person name="Amann R."/>
            <person name="Jetten M.S.M."/>
            <person name="Mascher T."/>
            <person name="Medema M.H."/>
            <person name="Devos D.P."/>
            <person name="Kaster A.-K."/>
            <person name="Ovreas L."/>
            <person name="Rohde M."/>
            <person name="Galperin M.Y."/>
            <person name="Jogler C."/>
        </authorList>
    </citation>
    <scope>NUCLEOTIDE SEQUENCE [LARGE SCALE GENOMIC DNA]</scope>
    <source>
        <strain evidence="2 3">Pan14r</strain>
    </source>
</reference>
<evidence type="ECO:0000256" key="1">
    <source>
        <dbReference type="SAM" id="MobiDB-lite"/>
    </source>
</evidence>
<evidence type="ECO:0000313" key="2">
    <source>
        <dbReference type="EMBL" id="TWT71323.1"/>
    </source>
</evidence>
<evidence type="ECO:0000313" key="3">
    <source>
        <dbReference type="Proteomes" id="UP000317238"/>
    </source>
</evidence>
<name>A0A5C5Y926_9PLAN</name>
<sequence>MNLTTEPTGALTIAPPAADARTSDSPVSAIDRALIAAANYLRHCGIHHPDVLRDECHRLVETARQRLSAGGDAGSIDEERLPGLTLDLAFEAVATKHHQTSTPTQQVVIPTIQPRALVTNTTPGLIGPLRIDWWVARLQSTTLGRWILSTGSVRVPSNHWSHDDARHSK</sequence>
<dbReference type="Proteomes" id="UP000317238">
    <property type="component" value="Unassembled WGS sequence"/>
</dbReference>
<dbReference type="EMBL" id="SJPL01000001">
    <property type="protein sequence ID" value="TWT71323.1"/>
    <property type="molecule type" value="Genomic_DNA"/>
</dbReference>
<keyword evidence="3" id="KW-1185">Reference proteome</keyword>